<keyword evidence="7" id="KW-0119">Carbohydrate metabolism</keyword>
<keyword evidence="6 8" id="KW-0413">Isomerase</keyword>
<reference evidence="9" key="1">
    <citation type="journal article" date="2019" name="Int. J. Syst. Evol. Microbiol.">
        <title>The Global Catalogue of Microorganisms (GCM) 10K type strain sequencing project: providing services to taxonomists for standard genome sequencing and annotation.</title>
        <authorList>
            <consortium name="The Broad Institute Genomics Platform"/>
            <consortium name="The Broad Institute Genome Sequencing Center for Infectious Disease"/>
            <person name="Wu L."/>
            <person name="Ma J."/>
        </authorList>
    </citation>
    <scope>NUCLEOTIDE SEQUENCE [LARGE SCALE GENOMIC DNA]</scope>
    <source>
        <strain evidence="9">CCUG 51943</strain>
    </source>
</reference>
<comment type="caution">
    <text evidence="8">The sequence shown here is derived from an EMBL/GenBank/DDBJ whole genome shotgun (WGS) entry which is preliminary data.</text>
</comment>
<evidence type="ECO:0000313" key="9">
    <source>
        <dbReference type="Proteomes" id="UP001596244"/>
    </source>
</evidence>
<dbReference type="InterPro" id="IPR013785">
    <property type="entry name" value="Aldolase_TIM"/>
</dbReference>
<dbReference type="NCBIfam" id="NF002231">
    <property type="entry name" value="PRK01130.1"/>
    <property type="match status" value="1"/>
</dbReference>
<keyword evidence="9" id="KW-1185">Reference proteome</keyword>
<comment type="pathway">
    <text evidence="3">Amino-sugar metabolism; N-acetylneuraminate degradation; D-fructose 6-phosphate from N-acetylneuraminate: step 3/5.</text>
</comment>
<proteinExistence type="inferred from homology"/>
<comment type="function">
    <text evidence="2">Converts N-acetylmannosamine-6-phosphate (ManNAc-6-P) to N-acetylglucosamine-6-phosphate (GlcNAc-6-P).</text>
</comment>
<comment type="catalytic activity">
    <reaction evidence="1">
        <text>an N-acyl-D-glucosamine 6-phosphate = an N-acyl-D-mannosamine 6-phosphate</text>
        <dbReference type="Rhea" id="RHEA:23932"/>
        <dbReference type="ChEBI" id="CHEBI:57599"/>
        <dbReference type="ChEBI" id="CHEBI:57666"/>
        <dbReference type="EC" id="5.1.3.9"/>
    </reaction>
</comment>
<dbReference type="EC" id="5.1.3.9" evidence="5"/>
<evidence type="ECO:0000313" key="8">
    <source>
        <dbReference type="EMBL" id="MFC6147396.1"/>
    </source>
</evidence>
<protein>
    <recommendedName>
        <fullName evidence="5">N-acylglucosamine-6-phosphate 2-epimerase</fullName>
        <ecNumber evidence="5">5.1.3.9</ecNumber>
    </recommendedName>
</protein>
<dbReference type="InterPro" id="IPR011060">
    <property type="entry name" value="RibuloseP-bd_barrel"/>
</dbReference>
<dbReference type="Pfam" id="PF04131">
    <property type="entry name" value="NanE"/>
    <property type="match status" value="1"/>
</dbReference>
<gene>
    <name evidence="8" type="ORF">ACFPUZ_11350</name>
</gene>
<dbReference type="PANTHER" id="PTHR36204:SF1">
    <property type="entry name" value="N-ACETYLMANNOSAMINE-6-PHOSPHATE 2-EPIMERASE-RELATED"/>
    <property type="match status" value="1"/>
</dbReference>
<dbReference type="Proteomes" id="UP001596244">
    <property type="component" value="Unassembled WGS sequence"/>
</dbReference>
<organism evidence="8 9">
    <name type="scientific">Corynebacterium nasicanis</name>
    <dbReference type="NCBI Taxonomy" id="1448267"/>
    <lineage>
        <taxon>Bacteria</taxon>
        <taxon>Bacillati</taxon>
        <taxon>Actinomycetota</taxon>
        <taxon>Actinomycetes</taxon>
        <taxon>Mycobacteriales</taxon>
        <taxon>Corynebacteriaceae</taxon>
        <taxon>Corynebacterium</taxon>
    </lineage>
</organism>
<evidence type="ECO:0000256" key="4">
    <source>
        <dbReference type="ARBA" id="ARBA00007439"/>
    </source>
</evidence>
<accession>A0ABW1QDM1</accession>
<dbReference type="InterPro" id="IPR007260">
    <property type="entry name" value="NanE"/>
</dbReference>
<evidence type="ECO:0000256" key="6">
    <source>
        <dbReference type="ARBA" id="ARBA00023235"/>
    </source>
</evidence>
<dbReference type="EMBL" id="JBHSQE010000009">
    <property type="protein sequence ID" value="MFC6147396.1"/>
    <property type="molecule type" value="Genomic_DNA"/>
</dbReference>
<dbReference type="PANTHER" id="PTHR36204">
    <property type="entry name" value="N-ACETYLMANNOSAMINE-6-PHOSPHATE 2-EPIMERASE-RELATED"/>
    <property type="match status" value="1"/>
</dbReference>
<sequence>MKTADFLDHIRGTLIVSAQAPDGHVLRDTAAMVFMARAAEAGGSAAIRCGGYGGVEDIRAITAAVGIPVIGLTKEGADGVYITPTVDSARAVIAAGAAVAAMDATDRPRRDGSSFAAQVTAVHEAGGIAMADIATPTEAVAALDAGADLISTTLAGYTEHRARTSGPDLELIREVRDLVGDDVFLIGEGRFHSPEDVRAGRAAGADAIIVGTAITDPVWITSRFVAGARM</sequence>
<evidence type="ECO:0000256" key="5">
    <source>
        <dbReference type="ARBA" id="ARBA00013180"/>
    </source>
</evidence>
<dbReference type="GO" id="GO:0047465">
    <property type="term" value="F:N-acylglucosamine-6-phosphate 2-epimerase activity"/>
    <property type="evidence" value="ECO:0007669"/>
    <property type="project" value="UniProtKB-EC"/>
</dbReference>
<dbReference type="Gene3D" id="3.20.20.70">
    <property type="entry name" value="Aldolase class I"/>
    <property type="match status" value="1"/>
</dbReference>
<evidence type="ECO:0000256" key="1">
    <source>
        <dbReference type="ARBA" id="ARBA00000056"/>
    </source>
</evidence>
<evidence type="ECO:0000256" key="7">
    <source>
        <dbReference type="ARBA" id="ARBA00023277"/>
    </source>
</evidence>
<name>A0ABW1QDM1_9CORY</name>
<dbReference type="SUPFAM" id="SSF51366">
    <property type="entry name" value="Ribulose-phoshate binding barrel"/>
    <property type="match status" value="1"/>
</dbReference>
<evidence type="ECO:0000256" key="2">
    <source>
        <dbReference type="ARBA" id="ARBA00002147"/>
    </source>
</evidence>
<evidence type="ECO:0000256" key="3">
    <source>
        <dbReference type="ARBA" id="ARBA00005081"/>
    </source>
</evidence>
<comment type="similarity">
    <text evidence="4">Belongs to the NanE family.</text>
</comment>
<dbReference type="RefSeq" id="WP_377002008.1">
    <property type="nucleotide sequence ID" value="NZ_JBHSQE010000009.1"/>
</dbReference>